<dbReference type="Pfam" id="PF08282">
    <property type="entry name" value="Hydrolase_3"/>
    <property type="match status" value="1"/>
</dbReference>
<proteinExistence type="predicted"/>
<dbReference type="InterPro" id="IPR006379">
    <property type="entry name" value="HAD-SF_hydro_IIB"/>
</dbReference>
<dbReference type="Gene3D" id="3.30.1240.10">
    <property type="match status" value="1"/>
</dbReference>
<dbReference type="GO" id="GO:0005829">
    <property type="term" value="C:cytosol"/>
    <property type="evidence" value="ECO:0007669"/>
    <property type="project" value="TreeGrafter"/>
</dbReference>
<dbReference type="RefSeq" id="WP_044907115.1">
    <property type="nucleotide sequence ID" value="NZ_JQIF01000092.1"/>
</dbReference>
<name>A0A099I3Y4_CLOIN</name>
<evidence type="ECO:0000313" key="2">
    <source>
        <dbReference type="Proteomes" id="UP000030008"/>
    </source>
</evidence>
<dbReference type="AlphaFoldDB" id="A0A099I3Y4"/>
<comment type="caution">
    <text evidence="1">The sequence shown here is derived from an EMBL/GenBank/DDBJ whole genome shotgun (WGS) entry which is preliminary data.</text>
</comment>
<keyword evidence="1" id="KW-0378">Hydrolase</keyword>
<dbReference type="GO" id="GO:0016791">
    <property type="term" value="F:phosphatase activity"/>
    <property type="evidence" value="ECO:0007669"/>
    <property type="project" value="UniProtKB-ARBA"/>
</dbReference>
<gene>
    <name evidence="1" type="ORF">CIAN88_17720</name>
</gene>
<sequence length="259" mass="29456">MNIKAVFFDIDGTFYDHTTNRVLPSTKEAVRKLKEQGIKVALCSGRPLQLAAELPVFDEFCWDGFIGGSGISVYDENRELIWENAFTEDQLKKLFAIAEKHELPLYVNGEKTFLTRPLPAKKEFVLELFHLGVPEIRSWNHERVDVLSIFENRDYDFRMFQTVENIRMQPSCDYIMDILKKDTCKATGIKQLMAYWGLENEAYMAFGDSMNDCEMLQEAAVGVAMGNAMDAVKAYADHICGSSDTPAIHDTLQAYGLIH</sequence>
<dbReference type="NCBIfam" id="TIGR01484">
    <property type="entry name" value="HAD-SF-IIB"/>
    <property type="match status" value="1"/>
</dbReference>
<dbReference type="Proteomes" id="UP000030008">
    <property type="component" value="Unassembled WGS sequence"/>
</dbReference>
<dbReference type="InterPro" id="IPR023214">
    <property type="entry name" value="HAD_sf"/>
</dbReference>
<dbReference type="InterPro" id="IPR036412">
    <property type="entry name" value="HAD-like_sf"/>
</dbReference>
<dbReference type="PANTHER" id="PTHR10000">
    <property type="entry name" value="PHOSPHOSERINE PHOSPHATASE"/>
    <property type="match status" value="1"/>
</dbReference>
<dbReference type="SUPFAM" id="SSF56784">
    <property type="entry name" value="HAD-like"/>
    <property type="match status" value="1"/>
</dbReference>
<dbReference type="GO" id="GO:0000287">
    <property type="term" value="F:magnesium ion binding"/>
    <property type="evidence" value="ECO:0007669"/>
    <property type="project" value="TreeGrafter"/>
</dbReference>
<dbReference type="InterPro" id="IPR000150">
    <property type="entry name" value="Cof"/>
</dbReference>
<evidence type="ECO:0000313" key="1">
    <source>
        <dbReference type="EMBL" id="KGJ51942.1"/>
    </source>
</evidence>
<dbReference type="EMBL" id="JQIF01000092">
    <property type="protein sequence ID" value="KGJ51942.1"/>
    <property type="molecule type" value="Genomic_DNA"/>
</dbReference>
<dbReference type="PANTHER" id="PTHR10000:SF25">
    <property type="entry name" value="PHOSPHATASE YKRA-RELATED"/>
    <property type="match status" value="1"/>
</dbReference>
<accession>A0A099I3Y4</accession>
<reference evidence="1 2" key="1">
    <citation type="submission" date="2014-08" db="EMBL/GenBank/DDBJ databases">
        <title>Clostridium innocuum, an unnegligible vancomycin-resistant pathogen causing extra-intestinal infections.</title>
        <authorList>
            <person name="Feng Y."/>
            <person name="Chiu C.-H."/>
        </authorList>
    </citation>
    <scope>NUCLEOTIDE SEQUENCE [LARGE SCALE GENOMIC DNA]</scope>
    <source>
        <strain evidence="1 2">AN88</strain>
    </source>
</reference>
<dbReference type="NCBIfam" id="TIGR00099">
    <property type="entry name" value="Cof-subfamily"/>
    <property type="match status" value="1"/>
</dbReference>
<protein>
    <submittedName>
        <fullName evidence="1">Hydrolase</fullName>
    </submittedName>
</protein>
<dbReference type="PROSITE" id="PS01229">
    <property type="entry name" value="COF_2"/>
    <property type="match status" value="1"/>
</dbReference>
<dbReference type="SFLD" id="SFLDG01140">
    <property type="entry name" value="C2.B:_Phosphomannomutase_and_P"/>
    <property type="match status" value="1"/>
</dbReference>
<dbReference type="Gene3D" id="3.40.50.1000">
    <property type="entry name" value="HAD superfamily/HAD-like"/>
    <property type="match status" value="1"/>
</dbReference>
<dbReference type="SFLD" id="SFLDS00003">
    <property type="entry name" value="Haloacid_Dehalogenase"/>
    <property type="match status" value="1"/>
</dbReference>
<organism evidence="1 2">
    <name type="scientific">Clostridium innocuum</name>
    <dbReference type="NCBI Taxonomy" id="1522"/>
    <lineage>
        <taxon>Bacteria</taxon>
        <taxon>Bacillati</taxon>
        <taxon>Bacillota</taxon>
        <taxon>Clostridia</taxon>
        <taxon>Eubacteriales</taxon>
        <taxon>Clostridiaceae</taxon>
        <taxon>Clostridium</taxon>
    </lineage>
</organism>